<dbReference type="Gene3D" id="3.90.79.10">
    <property type="entry name" value="Nucleoside Triphosphate Pyrophosphohydrolase"/>
    <property type="match status" value="1"/>
</dbReference>
<dbReference type="SUPFAM" id="SSF55811">
    <property type="entry name" value="Nudix"/>
    <property type="match status" value="1"/>
</dbReference>
<dbReference type="InterPro" id="IPR020084">
    <property type="entry name" value="NUDIX_hydrolase_CS"/>
</dbReference>
<comment type="similarity">
    <text evidence="1">Belongs to the Nudix hydrolase family.</text>
</comment>
<evidence type="ECO:0000259" key="6">
    <source>
        <dbReference type="PROSITE" id="PS51462"/>
    </source>
</evidence>
<evidence type="ECO:0000256" key="4">
    <source>
        <dbReference type="ARBA" id="ARBA00022801"/>
    </source>
</evidence>
<evidence type="ECO:0000256" key="2">
    <source>
        <dbReference type="ARBA" id="ARBA00018911"/>
    </source>
</evidence>
<dbReference type="InParanoid" id="A0A0N8VKF6"/>
<sequence length="142" mass="16956">MELNEYSYGIILYKKNSSLKFLLLKRSEGWLDFPKGHIEKNETEIEAAIRETFEETGIKINPDDIDRKFSYSMCYKFQRGNDMVIKHVTMFLSEINDDASIRISAEHSGYMWLDYNDCMKNLSHENQREMIKNVYEYLNTRK</sequence>
<keyword evidence="8" id="KW-1185">Reference proteome</keyword>
<evidence type="ECO:0000313" key="7">
    <source>
        <dbReference type="EMBL" id="KQB33588.1"/>
    </source>
</evidence>
<feature type="domain" description="Nudix hydrolase" evidence="6">
    <location>
        <begin position="3"/>
        <end position="135"/>
    </location>
</feature>
<dbReference type="GO" id="GO:0000166">
    <property type="term" value="F:nucleotide binding"/>
    <property type="evidence" value="ECO:0007669"/>
    <property type="project" value="UniProtKB-KW"/>
</dbReference>
<reference evidence="7 8" key="1">
    <citation type="submission" date="2015-09" db="EMBL/GenBank/DDBJ databases">
        <title>Heavy metals and arsenic resistance mechanisms in polyextremophilic archaea of the family Ferroplasmaceae.</title>
        <authorList>
            <person name="Bulaev A.G."/>
            <person name="Kanygina A.V."/>
        </authorList>
    </citation>
    <scope>NUCLEOTIDE SEQUENCE [LARGE SCALE GENOMIC DNA]</scope>
    <source>
        <strain evidence="7 8">BH2</strain>
    </source>
</reference>
<evidence type="ECO:0000313" key="8">
    <source>
        <dbReference type="Proteomes" id="UP000050301"/>
    </source>
</evidence>
<dbReference type="InterPro" id="IPR051325">
    <property type="entry name" value="Nudix_hydrolase_domain"/>
</dbReference>
<dbReference type="PROSITE" id="PS00893">
    <property type="entry name" value="NUDIX_BOX"/>
    <property type="match status" value="1"/>
</dbReference>
<dbReference type="GO" id="GO:0006754">
    <property type="term" value="P:ATP biosynthetic process"/>
    <property type="evidence" value="ECO:0007669"/>
    <property type="project" value="TreeGrafter"/>
</dbReference>
<evidence type="ECO:0000256" key="3">
    <source>
        <dbReference type="ARBA" id="ARBA00022741"/>
    </source>
</evidence>
<evidence type="ECO:0000256" key="1">
    <source>
        <dbReference type="ARBA" id="ARBA00005582"/>
    </source>
</evidence>
<accession>A0A0N8VKF6</accession>
<dbReference type="GeneID" id="84221003"/>
<dbReference type="InterPro" id="IPR015797">
    <property type="entry name" value="NUDIX_hydrolase-like_dom_sf"/>
</dbReference>
<dbReference type="PROSITE" id="PS51462">
    <property type="entry name" value="NUDIX"/>
    <property type="match status" value="1"/>
</dbReference>
<name>A0A0N8VKF6_9ARCH</name>
<dbReference type="AlphaFoldDB" id="A0A0N8VKF6"/>
<keyword evidence="3" id="KW-0547">Nucleotide-binding</keyword>
<organism evidence="7 8">
    <name type="scientific">Acidiplasma cupricumulans</name>
    <dbReference type="NCBI Taxonomy" id="312540"/>
    <lineage>
        <taxon>Archaea</taxon>
        <taxon>Methanobacteriati</taxon>
        <taxon>Thermoplasmatota</taxon>
        <taxon>Thermoplasmata</taxon>
        <taxon>Thermoplasmatales</taxon>
        <taxon>Ferroplasmaceae</taxon>
        <taxon>Acidiplasma</taxon>
    </lineage>
</organism>
<dbReference type="RefSeq" id="WP_048101184.1">
    <property type="nucleotide sequence ID" value="NZ_LKBH01000303.1"/>
</dbReference>
<dbReference type="CDD" id="cd03428">
    <property type="entry name" value="NUDIX_Ap4A_Nudt2"/>
    <property type="match status" value="1"/>
</dbReference>
<dbReference type="Pfam" id="PF00293">
    <property type="entry name" value="NUDIX"/>
    <property type="match status" value="1"/>
</dbReference>
<dbReference type="GO" id="GO:0004081">
    <property type="term" value="F:bis(5'-nucleosyl)-tetraphosphatase (asymmetrical) activity"/>
    <property type="evidence" value="ECO:0007669"/>
    <property type="project" value="TreeGrafter"/>
</dbReference>
<dbReference type="PANTHER" id="PTHR21340">
    <property type="entry name" value="DIADENOSINE 5,5-P1,P4-TETRAPHOSPHATE PYROPHOSPHOHYDROLASE MUTT"/>
    <property type="match status" value="1"/>
</dbReference>
<comment type="caution">
    <text evidence="7">The sequence shown here is derived from an EMBL/GenBank/DDBJ whole genome shotgun (WGS) entry which is preliminary data.</text>
</comment>
<evidence type="ECO:0000256" key="5">
    <source>
        <dbReference type="ARBA" id="ARBA00032644"/>
    </source>
</evidence>
<dbReference type="PANTHER" id="PTHR21340:SF0">
    <property type="entry name" value="BIS(5'-NUCLEOSYL)-TETRAPHOSPHATASE [ASYMMETRICAL]"/>
    <property type="match status" value="1"/>
</dbReference>
<proteinExistence type="inferred from homology"/>
<protein>
    <recommendedName>
        <fullName evidence="2">Bis(5'-nucleosyl)-tetraphosphatase [asymmetrical]</fullName>
    </recommendedName>
    <alternativeName>
        <fullName evidence="5">Diadenosine 5',5'''-P1,P4-tetraphosphate asymmetrical hydrolase</fullName>
    </alternativeName>
</protein>
<dbReference type="InterPro" id="IPR000086">
    <property type="entry name" value="NUDIX_hydrolase_dom"/>
</dbReference>
<keyword evidence="4" id="KW-0378">Hydrolase</keyword>
<gene>
    <name evidence="7" type="ORF">AOG55_02490</name>
</gene>
<dbReference type="Proteomes" id="UP000050301">
    <property type="component" value="Unassembled WGS sequence"/>
</dbReference>
<dbReference type="EMBL" id="LKBH01000303">
    <property type="protein sequence ID" value="KQB33588.1"/>
    <property type="molecule type" value="Genomic_DNA"/>
</dbReference>
<dbReference type="GO" id="GO:0006167">
    <property type="term" value="P:AMP biosynthetic process"/>
    <property type="evidence" value="ECO:0007669"/>
    <property type="project" value="TreeGrafter"/>
</dbReference>
<dbReference type="InterPro" id="IPR003565">
    <property type="entry name" value="Tetra_PHTase"/>
</dbReference>